<keyword evidence="7" id="KW-1015">Disulfide bond</keyword>
<dbReference type="PROSITE" id="PS51352">
    <property type="entry name" value="THIOREDOXIN_2"/>
    <property type="match status" value="1"/>
</dbReference>
<dbReference type="CDD" id="cd03017">
    <property type="entry name" value="PRX_BCP"/>
    <property type="match status" value="1"/>
</dbReference>
<evidence type="ECO:0000259" key="13">
    <source>
        <dbReference type="PROSITE" id="PS51352"/>
    </source>
</evidence>
<comment type="caution">
    <text evidence="14">The sequence shown here is derived from an EMBL/GenBank/DDBJ whole genome shotgun (WGS) entry which is preliminary data.</text>
</comment>
<keyword evidence="6" id="KW-0560">Oxidoreductase</keyword>
<dbReference type="Pfam" id="PF00578">
    <property type="entry name" value="AhpC-TSA"/>
    <property type="match status" value="1"/>
</dbReference>
<evidence type="ECO:0000313" key="15">
    <source>
        <dbReference type="Proteomes" id="UP000608071"/>
    </source>
</evidence>
<dbReference type="EMBL" id="JACSQL010000004">
    <property type="protein sequence ID" value="MBD7968876.1"/>
    <property type="molecule type" value="Genomic_DNA"/>
</dbReference>
<dbReference type="EC" id="1.11.1.24" evidence="3"/>
<evidence type="ECO:0000256" key="12">
    <source>
        <dbReference type="ARBA" id="ARBA00049091"/>
    </source>
</evidence>
<dbReference type="GO" id="GO:0004601">
    <property type="term" value="F:peroxidase activity"/>
    <property type="evidence" value="ECO:0007669"/>
    <property type="project" value="UniProtKB-KW"/>
</dbReference>
<gene>
    <name evidence="14" type="primary">bcp</name>
    <name evidence="14" type="ORF">H9647_12440</name>
</gene>
<dbReference type="InterPro" id="IPR036249">
    <property type="entry name" value="Thioredoxin-like_sf"/>
</dbReference>
<comment type="subunit">
    <text evidence="2">Monomer.</text>
</comment>
<evidence type="ECO:0000256" key="1">
    <source>
        <dbReference type="ARBA" id="ARBA00003330"/>
    </source>
</evidence>
<evidence type="ECO:0000256" key="4">
    <source>
        <dbReference type="ARBA" id="ARBA00022559"/>
    </source>
</evidence>
<evidence type="ECO:0000256" key="9">
    <source>
        <dbReference type="ARBA" id="ARBA00032824"/>
    </source>
</evidence>
<comment type="catalytic activity">
    <reaction evidence="12">
        <text>a hydroperoxide + [thioredoxin]-dithiol = an alcohol + [thioredoxin]-disulfide + H2O</text>
        <dbReference type="Rhea" id="RHEA:62620"/>
        <dbReference type="Rhea" id="RHEA-COMP:10698"/>
        <dbReference type="Rhea" id="RHEA-COMP:10700"/>
        <dbReference type="ChEBI" id="CHEBI:15377"/>
        <dbReference type="ChEBI" id="CHEBI:29950"/>
        <dbReference type="ChEBI" id="CHEBI:30879"/>
        <dbReference type="ChEBI" id="CHEBI:35924"/>
        <dbReference type="ChEBI" id="CHEBI:50058"/>
        <dbReference type="EC" id="1.11.1.24"/>
    </reaction>
</comment>
<evidence type="ECO:0000313" key="14">
    <source>
        <dbReference type="EMBL" id="MBD7968876.1"/>
    </source>
</evidence>
<dbReference type="Proteomes" id="UP000608071">
    <property type="component" value="Unassembled WGS sequence"/>
</dbReference>
<dbReference type="RefSeq" id="WP_191800291.1">
    <property type="nucleotide sequence ID" value="NZ_JACSQL010000004.1"/>
</dbReference>
<accession>A0ABR8SZC7</accession>
<evidence type="ECO:0000256" key="6">
    <source>
        <dbReference type="ARBA" id="ARBA00023002"/>
    </source>
</evidence>
<protein>
    <recommendedName>
        <fullName evidence="3">thioredoxin-dependent peroxiredoxin</fullName>
        <ecNumber evidence="3">1.11.1.24</ecNumber>
    </recommendedName>
    <alternativeName>
        <fullName evidence="11">Bacterioferritin comigratory protein</fullName>
    </alternativeName>
    <alternativeName>
        <fullName evidence="9">Thioredoxin peroxidase</fullName>
    </alternativeName>
</protein>
<evidence type="ECO:0000256" key="5">
    <source>
        <dbReference type="ARBA" id="ARBA00022862"/>
    </source>
</evidence>
<keyword evidence="8" id="KW-0676">Redox-active center</keyword>
<dbReference type="PANTHER" id="PTHR42801">
    <property type="entry name" value="THIOREDOXIN-DEPENDENT PEROXIDE REDUCTASE"/>
    <property type="match status" value="1"/>
</dbReference>
<keyword evidence="4 14" id="KW-0575">Peroxidase</keyword>
<comment type="function">
    <text evidence="1">Thiol-specific peroxidase that catalyzes the reduction of hydrogen peroxide and organic hydroperoxides to water and alcohols, respectively. Plays a role in cell protection against oxidative stress by detoxifying peroxides and as sensor of hydrogen peroxide-mediated signaling events.</text>
</comment>
<keyword evidence="5" id="KW-0049">Antioxidant</keyword>
<dbReference type="InterPro" id="IPR050924">
    <property type="entry name" value="Peroxiredoxin_BCP/PrxQ"/>
</dbReference>
<evidence type="ECO:0000256" key="7">
    <source>
        <dbReference type="ARBA" id="ARBA00023157"/>
    </source>
</evidence>
<name>A0ABR8SZC7_9BACL</name>
<dbReference type="InterPro" id="IPR024706">
    <property type="entry name" value="Peroxiredoxin_AhpC-typ"/>
</dbReference>
<evidence type="ECO:0000256" key="3">
    <source>
        <dbReference type="ARBA" id="ARBA00013017"/>
    </source>
</evidence>
<keyword evidence="15" id="KW-1185">Reference proteome</keyword>
<sequence>MSIKIGSEAPDFVLQGAGDQLVKLSDFRGKRVILYFYPKDMTAGCTDEACQFRDEHTSFEALNTVIIGVSGDSLKQHEKFIAKYNLPFILLSDEDHKVAELYDVWQLKKMYGKEYMGIVRSTFVIDEQGILTKEWRKVKVKGHIEEALEYIKQM</sequence>
<comment type="similarity">
    <text evidence="10">Belongs to the peroxiredoxin family. BCP/PrxQ subfamily.</text>
</comment>
<evidence type="ECO:0000256" key="2">
    <source>
        <dbReference type="ARBA" id="ARBA00011245"/>
    </source>
</evidence>
<dbReference type="Gene3D" id="3.40.30.10">
    <property type="entry name" value="Glutaredoxin"/>
    <property type="match status" value="1"/>
</dbReference>
<evidence type="ECO:0000256" key="11">
    <source>
        <dbReference type="ARBA" id="ARBA00041373"/>
    </source>
</evidence>
<feature type="domain" description="Thioredoxin" evidence="13">
    <location>
        <begin position="3"/>
        <end position="154"/>
    </location>
</feature>
<dbReference type="PIRSF" id="PIRSF000239">
    <property type="entry name" value="AHPC"/>
    <property type="match status" value="1"/>
</dbReference>
<organism evidence="14 15">
    <name type="scientific">Paenibacillus gallinarum</name>
    <dbReference type="NCBI Taxonomy" id="2762232"/>
    <lineage>
        <taxon>Bacteria</taxon>
        <taxon>Bacillati</taxon>
        <taxon>Bacillota</taxon>
        <taxon>Bacilli</taxon>
        <taxon>Bacillales</taxon>
        <taxon>Paenibacillaceae</taxon>
        <taxon>Paenibacillus</taxon>
    </lineage>
</organism>
<proteinExistence type="inferred from homology"/>
<reference evidence="14 15" key="1">
    <citation type="submission" date="2020-08" db="EMBL/GenBank/DDBJ databases">
        <title>A Genomic Blueprint of the Chicken Gut Microbiome.</title>
        <authorList>
            <person name="Gilroy R."/>
            <person name="Ravi A."/>
            <person name="Getino M."/>
            <person name="Pursley I."/>
            <person name="Horton D.L."/>
            <person name="Alikhan N.-F."/>
            <person name="Baker D."/>
            <person name="Gharbi K."/>
            <person name="Hall N."/>
            <person name="Watson M."/>
            <person name="Adriaenssens E.M."/>
            <person name="Foster-Nyarko E."/>
            <person name="Jarju S."/>
            <person name="Secka A."/>
            <person name="Antonio M."/>
            <person name="Oren A."/>
            <person name="Chaudhuri R."/>
            <person name="La Ragione R.M."/>
            <person name="Hildebrand F."/>
            <person name="Pallen M.J."/>
        </authorList>
    </citation>
    <scope>NUCLEOTIDE SEQUENCE [LARGE SCALE GENOMIC DNA]</scope>
    <source>
        <strain evidence="14 15">Sa2BVA9</strain>
    </source>
</reference>
<dbReference type="PANTHER" id="PTHR42801:SF4">
    <property type="entry name" value="AHPC_TSA FAMILY PROTEIN"/>
    <property type="match status" value="1"/>
</dbReference>
<evidence type="ECO:0000256" key="10">
    <source>
        <dbReference type="ARBA" id="ARBA00038489"/>
    </source>
</evidence>
<dbReference type="InterPro" id="IPR000866">
    <property type="entry name" value="AhpC/TSA"/>
</dbReference>
<evidence type="ECO:0000256" key="8">
    <source>
        <dbReference type="ARBA" id="ARBA00023284"/>
    </source>
</evidence>
<dbReference type="InterPro" id="IPR013766">
    <property type="entry name" value="Thioredoxin_domain"/>
</dbReference>
<dbReference type="NCBIfam" id="NF006960">
    <property type="entry name" value="PRK09437.1"/>
    <property type="match status" value="1"/>
</dbReference>
<dbReference type="SUPFAM" id="SSF52833">
    <property type="entry name" value="Thioredoxin-like"/>
    <property type="match status" value="1"/>
</dbReference>